<protein>
    <submittedName>
        <fullName evidence="1">Uncharacterized protein</fullName>
    </submittedName>
</protein>
<name>A0AAV7P4G3_PLEWA</name>
<dbReference type="Proteomes" id="UP001066276">
    <property type="component" value="Chromosome 7"/>
</dbReference>
<reference evidence="1" key="1">
    <citation type="journal article" date="2022" name="bioRxiv">
        <title>Sequencing and chromosome-scale assembly of the giantPleurodeles waltlgenome.</title>
        <authorList>
            <person name="Brown T."/>
            <person name="Elewa A."/>
            <person name="Iarovenko S."/>
            <person name="Subramanian E."/>
            <person name="Araus A.J."/>
            <person name="Petzold A."/>
            <person name="Susuki M."/>
            <person name="Suzuki K.-i.T."/>
            <person name="Hayashi T."/>
            <person name="Toyoda A."/>
            <person name="Oliveira C."/>
            <person name="Osipova E."/>
            <person name="Leigh N.D."/>
            <person name="Simon A."/>
            <person name="Yun M.H."/>
        </authorList>
    </citation>
    <scope>NUCLEOTIDE SEQUENCE</scope>
    <source>
        <strain evidence="1">20211129_DDA</strain>
        <tissue evidence="1">Liver</tissue>
    </source>
</reference>
<evidence type="ECO:0000313" key="2">
    <source>
        <dbReference type="Proteomes" id="UP001066276"/>
    </source>
</evidence>
<dbReference type="AlphaFoldDB" id="A0AAV7P4G3"/>
<proteinExistence type="predicted"/>
<organism evidence="1 2">
    <name type="scientific">Pleurodeles waltl</name>
    <name type="common">Iberian ribbed newt</name>
    <dbReference type="NCBI Taxonomy" id="8319"/>
    <lineage>
        <taxon>Eukaryota</taxon>
        <taxon>Metazoa</taxon>
        <taxon>Chordata</taxon>
        <taxon>Craniata</taxon>
        <taxon>Vertebrata</taxon>
        <taxon>Euteleostomi</taxon>
        <taxon>Amphibia</taxon>
        <taxon>Batrachia</taxon>
        <taxon>Caudata</taxon>
        <taxon>Salamandroidea</taxon>
        <taxon>Salamandridae</taxon>
        <taxon>Pleurodelinae</taxon>
        <taxon>Pleurodeles</taxon>
    </lineage>
</organism>
<keyword evidence="2" id="KW-1185">Reference proteome</keyword>
<gene>
    <name evidence="1" type="ORF">NDU88_000636</name>
</gene>
<accession>A0AAV7P4G3</accession>
<sequence length="103" mass="10744">MGLAPAGVAASMEQRLGPSGMRSGLSTWLADVDLGEVADFEAGNEEIVKNVFVDRTIHGVVVAIVSGTVVNDNGEDVLVIIADIVVDSTTHDGVYDDDCLSKI</sequence>
<evidence type="ECO:0000313" key="1">
    <source>
        <dbReference type="EMBL" id="KAJ1122132.1"/>
    </source>
</evidence>
<dbReference type="EMBL" id="JANPWB010000011">
    <property type="protein sequence ID" value="KAJ1122132.1"/>
    <property type="molecule type" value="Genomic_DNA"/>
</dbReference>
<comment type="caution">
    <text evidence="1">The sequence shown here is derived from an EMBL/GenBank/DDBJ whole genome shotgun (WGS) entry which is preliminary data.</text>
</comment>